<protein>
    <submittedName>
        <fullName evidence="2">Uncharacterized protein</fullName>
    </submittedName>
</protein>
<dbReference type="Proteomes" id="UP000608522">
    <property type="component" value="Unassembled WGS sequence"/>
</dbReference>
<dbReference type="EMBL" id="BNED01000005">
    <property type="protein sequence ID" value="GHI76369.1"/>
    <property type="molecule type" value="Genomic_DNA"/>
</dbReference>
<feature type="region of interest" description="Disordered" evidence="1">
    <location>
        <begin position="11"/>
        <end position="59"/>
    </location>
</feature>
<comment type="caution">
    <text evidence="2">The sequence shown here is derived from an EMBL/GenBank/DDBJ whole genome shotgun (WGS) entry which is preliminary data.</text>
</comment>
<keyword evidence="3" id="KW-1185">Reference proteome</keyword>
<proteinExistence type="predicted"/>
<evidence type="ECO:0000313" key="2">
    <source>
        <dbReference type="EMBL" id="GHI76369.1"/>
    </source>
</evidence>
<accession>A0ABQ3T7I5</accession>
<evidence type="ECO:0000256" key="1">
    <source>
        <dbReference type="SAM" id="MobiDB-lite"/>
    </source>
</evidence>
<organism evidence="2 3">
    <name type="scientific">Streptomyces spororaveus</name>
    <dbReference type="NCBI Taxonomy" id="284039"/>
    <lineage>
        <taxon>Bacteria</taxon>
        <taxon>Bacillati</taxon>
        <taxon>Actinomycetota</taxon>
        <taxon>Actinomycetes</taxon>
        <taxon>Kitasatosporales</taxon>
        <taxon>Streptomycetaceae</taxon>
        <taxon>Streptomyces</taxon>
    </lineage>
</organism>
<sequence length="101" mass="10316">MVALEHGECLGIRTGEGGGERHEGLLPGCAGGRGGGDPSTLTCTEPTRNRPARALRPSTPVVRRAALRVGERSNGAANGRHPHSSVSAVRVGVCPRCGSVP</sequence>
<gene>
    <name evidence="2" type="ORF">Sspor_19300</name>
</gene>
<name>A0ABQ3T7I5_9ACTN</name>
<reference evidence="3" key="1">
    <citation type="submission" date="2023-07" db="EMBL/GenBank/DDBJ databases">
        <title>Whole genome shotgun sequence of Streptomyces spororaveus NBRC 15456.</title>
        <authorList>
            <person name="Komaki H."/>
            <person name="Tamura T."/>
        </authorList>
    </citation>
    <scope>NUCLEOTIDE SEQUENCE [LARGE SCALE GENOMIC DNA]</scope>
    <source>
        <strain evidence="3">NBRC 15456</strain>
    </source>
</reference>
<evidence type="ECO:0000313" key="3">
    <source>
        <dbReference type="Proteomes" id="UP000608522"/>
    </source>
</evidence>